<proteinExistence type="predicted"/>
<dbReference type="RefSeq" id="WP_077409946.1">
    <property type="nucleotide sequence ID" value="NZ_JBHRTS010000002.1"/>
</dbReference>
<reference evidence="3" key="1">
    <citation type="journal article" date="2019" name="Int. J. Syst. Evol. Microbiol.">
        <title>The Global Catalogue of Microorganisms (GCM) 10K type strain sequencing project: providing services to taxonomists for standard genome sequencing and annotation.</title>
        <authorList>
            <consortium name="The Broad Institute Genomics Platform"/>
            <consortium name="The Broad Institute Genome Sequencing Center for Infectious Disease"/>
            <person name="Wu L."/>
            <person name="Ma J."/>
        </authorList>
    </citation>
    <scope>NUCLEOTIDE SEQUENCE [LARGE SCALE GENOMIC DNA]</scope>
    <source>
        <strain evidence="3">KCTC 42953</strain>
    </source>
</reference>
<feature type="compositionally biased region" description="Low complexity" evidence="1">
    <location>
        <begin position="29"/>
        <end position="40"/>
    </location>
</feature>
<sequence length="524" mass="58079">MMNLTFNNKTINDETIRQAASQLQAAGLTQPPTARAATTQKSQSQSNHEQLINLLNRITYGFSESELALAEQLGFDGYLNYQLSPETMNTSNVEALLHQVFPSLSMSYEEIIDRSRTDNDFIPSFELIAATLIRAAYQPSQLYEIMVEFWSNHFNVNLFDGPIQVLKVIDDRDNIRPHALGKFRDLLHANAKSPAMLIYLDGYTNTADGPNENYARELMELHTLGVNGGFNEDDVKEVARCFTGWTLFEQADDLFYFYAPNHDTGTKTVLGQGIPAGGGIEDGETVLDILAAHPSTAHFIATKLCRRFISDAPPKEAIDAVSETFQQTDGDIRAMLITLFSTDAFGQSTQAKFKRPVEYVLSLFRSLPQTTTGRPFEFLYRQVNNLGQLPFSYPAPTGFSDVSSAWLNTNALLDRWNLGFALAYGDLNPGRNVDDNNPQQAVAGDFLAIQMTAVIGDARTPAAITDLIIHRLLHRKLSSKDRDALIELAGGEFASTQPLPLDLAVDAARTVLAALLASRHFQQR</sequence>
<accession>A0ABV7JB10</accession>
<dbReference type="EMBL" id="JBHRTS010000002">
    <property type="protein sequence ID" value="MFC3193266.1"/>
    <property type="molecule type" value="Genomic_DNA"/>
</dbReference>
<name>A0ABV7JB10_9GAMM</name>
<evidence type="ECO:0000313" key="2">
    <source>
        <dbReference type="EMBL" id="MFC3193266.1"/>
    </source>
</evidence>
<evidence type="ECO:0000256" key="1">
    <source>
        <dbReference type="SAM" id="MobiDB-lite"/>
    </source>
</evidence>
<dbReference type="Pfam" id="PF08811">
    <property type="entry name" value="DUF1800"/>
    <property type="match status" value="1"/>
</dbReference>
<evidence type="ECO:0000313" key="3">
    <source>
        <dbReference type="Proteomes" id="UP001595533"/>
    </source>
</evidence>
<keyword evidence="3" id="KW-1185">Reference proteome</keyword>
<protein>
    <submittedName>
        <fullName evidence="2">DUF1800 domain-containing protein</fullName>
    </submittedName>
</protein>
<organism evidence="2 3">
    <name type="scientific">Marinicella sediminis</name>
    <dbReference type="NCBI Taxonomy" id="1792834"/>
    <lineage>
        <taxon>Bacteria</taxon>
        <taxon>Pseudomonadati</taxon>
        <taxon>Pseudomonadota</taxon>
        <taxon>Gammaproteobacteria</taxon>
        <taxon>Lysobacterales</taxon>
        <taxon>Marinicellaceae</taxon>
        <taxon>Marinicella</taxon>
    </lineage>
</organism>
<feature type="region of interest" description="Disordered" evidence="1">
    <location>
        <begin position="24"/>
        <end position="46"/>
    </location>
</feature>
<comment type="caution">
    <text evidence="2">The sequence shown here is derived from an EMBL/GenBank/DDBJ whole genome shotgun (WGS) entry which is preliminary data.</text>
</comment>
<dbReference type="InterPro" id="IPR014917">
    <property type="entry name" value="DUF1800"/>
</dbReference>
<gene>
    <name evidence="2" type="ORF">ACFODZ_03315</name>
</gene>
<dbReference type="Proteomes" id="UP001595533">
    <property type="component" value="Unassembled WGS sequence"/>
</dbReference>